<dbReference type="Proteomes" id="UP000018468">
    <property type="component" value="Linkage group LG23"/>
</dbReference>
<evidence type="ECO:0000313" key="9">
    <source>
        <dbReference type="Proteomes" id="UP000018468"/>
    </source>
</evidence>
<feature type="compositionally biased region" description="Basic and acidic residues" evidence="7">
    <location>
        <begin position="357"/>
        <end position="387"/>
    </location>
</feature>
<dbReference type="STRING" id="7918.ENSLOCP00000008038"/>
<feature type="region of interest" description="Disordered" evidence="7">
    <location>
        <begin position="298"/>
        <end position="335"/>
    </location>
</feature>
<feature type="region of interest" description="Disordered" evidence="7">
    <location>
        <begin position="1"/>
        <end position="46"/>
    </location>
</feature>
<dbReference type="Ensembl" id="ENSLOCT00000008048.1">
    <property type="protein sequence ID" value="ENSLOCP00000008038.1"/>
    <property type="gene ID" value="ENSLOCG00000006656.1"/>
</dbReference>
<evidence type="ECO:0000313" key="8">
    <source>
        <dbReference type="Ensembl" id="ENSLOCP00000008038.1"/>
    </source>
</evidence>
<dbReference type="FunFam" id="3.80.10.10:FF:000331">
    <property type="entry name" value="Dynein assembly factor 1, axonemal homolog"/>
    <property type="match status" value="1"/>
</dbReference>
<accession>W5MI29</accession>
<keyword evidence="6" id="KW-0966">Cell projection</keyword>
<dbReference type="HOGENOM" id="CLU_027574_0_0_1"/>
<feature type="compositionally biased region" description="Basic and acidic residues" evidence="7">
    <location>
        <begin position="298"/>
        <end position="307"/>
    </location>
</feature>
<keyword evidence="4" id="KW-0677">Repeat</keyword>
<dbReference type="GO" id="GO:0070840">
    <property type="term" value="F:dynein complex binding"/>
    <property type="evidence" value="ECO:0000318"/>
    <property type="project" value="GO_Central"/>
</dbReference>
<dbReference type="SUPFAM" id="SSF52075">
    <property type="entry name" value="Outer arm dynein light chain 1"/>
    <property type="match status" value="1"/>
</dbReference>
<dbReference type="Gene3D" id="3.80.10.10">
    <property type="entry name" value="Ribonuclease Inhibitor"/>
    <property type="match status" value="2"/>
</dbReference>
<dbReference type="EMBL" id="AHAT01020931">
    <property type="status" value="NOT_ANNOTATED_CDS"/>
    <property type="molecule type" value="Genomic_DNA"/>
</dbReference>
<evidence type="ECO:0000256" key="7">
    <source>
        <dbReference type="SAM" id="MobiDB-lite"/>
    </source>
</evidence>
<dbReference type="PROSITE" id="PS51450">
    <property type="entry name" value="LRR"/>
    <property type="match status" value="4"/>
</dbReference>
<evidence type="ECO:0000256" key="2">
    <source>
        <dbReference type="ARBA" id="ARBA00006453"/>
    </source>
</evidence>
<keyword evidence="5" id="KW-0969">Cilium</keyword>
<dbReference type="OMA" id="MECPSIS"/>
<dbReference type="GeneTree" id="ENSGT00940000158494"/>
<evidence type="ECO:0000256" key="4">
    <source>
        <dbReference type="ARBA" id="ARBA00022737"/>
    </source>
</evidence>
<dbReference type="FunCoup" id="W5MI29">
    <property type="interactions" value="128"/>
</dbReference>
<dbReference type="InterPro" id="IPR001611">
    <property type="entry name" value="Leu-rich_rpt"/>
</dbReference>
<dbReference type="eggNOG" id="KOG0531">
    <property type="taxonomic scope" value="Eukaryota"/>
</dbReference>
<comment type="similarity">
    <text evidence="2">Belongs to the DNAAF1 family.</text>
</comment>
<evidence type="ECO:0000256" key="3">
    <source>
        <dbReference type="ARBA" id="ARBA00022614"/>
    </source>
</evidence>
<keyword evidence="3" id="KW-0433">Leucine-rich repeat</keyword>
<name>W5MI29_LEPOC</name>
<dbReference type="PANTHER" id="PTHR45973:SF9">
    <property type="entry name" value="LEUCINE-RICH REPEAT-CONTAINING PROTEIN 46"/>
    <property type="match status" value="1"/>
</dbReference>
<proteinExistence type="inferred from homology"/>
<feature type="region of interest" description="Disordered" evidence="7">
    <location>
        <begin position="357"/>
        <end position="406"/>
    </location>
</feature>
<dbReference type="FunFam" id="3.80.10.10:FF:000166">
    <property type="entry name" value="Dynein assembly factor 1, axonemal"/>
    <property type="match status" value="1"/>
</dbReference>
<evidence type="ECO:0000256" key="5">
    <source>
        <dbReference type="ARBA" id="ARBA00023069"/>
    </source>
</evidence>
<feature type="compositionally biased region" description="Polar residues" evidence="7">
    <location>
        <begin position="316"/>
        <end position="328"/>
    </location>
</feature>
<organism evidence="8 9">
    <name type="scientific">Lepisosteus oculatus</name>
    <name type="common">Spotted gar</name>
    <dbReference type="NCBI Taxonomy" id="7918"/>
    <lineage>
        <taxon>Eukaryota</taxon>
        <taxon>Metazoa</taxon>
        <taxon>Chordata</taxon>
        <taxon>Craniata</taxon>
        <taxon>Vertebrata</taxon>
        <taxon>Euteleostomi</taxon>
        <taxon>Actinopterygii</taxon>
        <taxon>Neopterygii</taxon>
        <taxon>Holostei</taxon>
        <taxon>Semionotiformes</taxon>
        <taxon>Lepisosteidae</taxon>
        <taxon>Lepisosteus</taxon>
    </lineage>
</organism>
<reference evidence="8" key="2">
    <citation type="submission" date="2025-08" db="UniProtKB">
        <authorList>
            <consortium name="Ensembl"/>
        </authorList>
    </citation>
    <scope>IDENTIFICATION</scope>
</reference>
<keyword evidence="9" id="KW-1185">Reference proteome</keyword>
<reference evidence="9" key="1">
    <citation type="submission" date="2011-12" db="EMBL/GenBank/DDBJ databases">
        <title>The Draft Genome of Lepisosteus oculatus.</title>
        <authorList>
            <consortium name="The Broad Institute Genome Assembly &amp; Analysis Group"/>
            <consortium name="Computational R&amp;D Group"/>
            <consortium name="and Sequencing Platform"/>
            <person name="Di Palma F."/>
            <person name="Alfoldi J."/>
            <person name="Johnson J."/>
            <person name="Berlin A."/>
            <person name="Gnerre S."/>
            <person name="Jaffe D."/>
            <person name="MacCallum I."/>
            <person name="Young S."/>
            <person name="Walker B.J."/>
            <person name="Lander E.S."/>
            <person name="Lindblad-Toh K."/>
        </authorList>
    </citation>
    <scope>NUCLEOTIDE SEQUENCE [LARGE SCALE GENOMIC DNA]</scope>
</reference>
<dbReference type="AlphaFoldDB" id="W5MI29"/>
<dbReference type="InterPro" id="IPR050576">
    <property type="entry name" value="Cilia_flagella_integrity"/>
</dbReference>
<dbReference type="InterPro" id="IPR032675">
    <property type="entry name" value="LRR_dom_sf"/>
</dbReference>
<evidence type="ECO:0000256" key="6">
    <source>
        <dbReference type="ARBA" id="ARBA00023273"/>
    </source>
</evidence>
<protein>
    <submittedName>
        <fullName evidence="8">Dynein axonemal assembly factor 1</fullName>
    </submittedName>
</protein>
<dbReference type="PANTHER" id="PTHR45973">
    <property type="entry name" value="PROTEIN PHOSPHATASE 1 REGULATORY SUBUNIT SDS22-RELATED"/>
    <property type="match status" value="1"/>
</dbReference>
<dbReference type="InParanoid" id="W5MI29"/>
<dbReference type="SMART" id="SM00365">
    <property type="entry name" value="LRR_SD22"/>
    <property type="match status" value="4"/>
</dbReference>
<reference evidence="8" key="3">
    <citation type="submission" date="2025-09" db="UniProtKB">
        <authorList>
            <consortium name="Ensembl"/>
        </authorList>
    </citation>
    <scope>IDENTIFICATION</scope>
</reference>
<dbReference type="GO" id="GO:0005930">
    <property type="term" value="C:axoneme"/>
    <property type="evidence" value="ECO:0000318"/>
    <property type="project" value="GO_Central"/>
</dbReference>
<comment type="subcellular location">
    <subcellularLocation>
        <location evidence="1">Cell projection</location>
        <location evidence="1">Cilium</location>
    </subcellularLocation>
</comment>
<dbReference type="GO" id="GO:0035082">
    <property type="term" value="P:axoneme assembly"/>
    <property type="evidence" value="ECO:0000318"/>
    <property type="project" value="GO_Central"/>
</dbReference>
<dbReference type="Bgee" id="ENSLOCG00000006656">
    <property type="expression patterns" value="Expressed in testis and 7 other cell types or tissues"/>
</dbReference>
<sequence>MLATVRPDACSAHGDASSAESAAKSAEDVHNNNPPTGEQKGGKDGGPRITKQFLRNHCKQHKLYLTPYLNDTLYLHYKGFAVIENLEEYTGLKCLWLECNGLQKIENLEAQTEMRCLFLQQNLIRKLENLEHLEKLNSLNVCNNYIETIENISCLSELNTLQMSHNHLETVQDIEHLMECPSISVLDLSHNKLNDPDIIHVLEIMPDLRVLNLMGNEVTKKIPNYRKTLIVRLKQLTYLDDRPVFPKDRSRACAEAWAAGGWEAEKEERQKWETRERRKIQDSIDALAAIRERAREKQKLKEMEERGLVGIGDSVPQISNDESQQDTAGESKGPAVQEKIETFVDQSMQAHEEFLNETAERDQQGRRGQTETDSEHPKLNKPVEENKQANSAHSAAEKTGGQMATQGALITELEDTDTLETIKLDNQQKICIDDLPDLEEVDIDEVNNTEDIFSSQPVYRPKIEIISADSDNSESE</sequence>
<evidence type="ECO:0000256" key="1">
    <source>
        <dbReference type="ARBA" id="ARBA00004138"/>
    </source>
</evidence>